<dbReference type="OrthoDB" id="1859733at2759"/>
<name>K5VBI1_PHACS</name>
<dbReference type="AlphaFoldDB" id="K5VBI1"/>
<evidence type="ECO:0000313" key="3">
    <source>
        <dbReference type="Proteomes" id="UP000008370"/>
    </source>
</evidence>
<accession>K5VBI1</accession>
<dbReference type="KEGG" id="pco:PHACADRAFT_214798"/>
<evidence type="ECO:0000256" key="1">
    <source>
        <dbReference type="SAM" id="SignalP"/>
    </source>
</evidence>
<dbReference type="InterPro" id="IPR021851">
    <property type="entry name" value="DUF3455"/>
</dbReference>
<dbReference type="Proteomes" id="UP000008370">
    <property type="component" value="Unassembled WGS sequence"/>
</dbReference>
<feature type="chain" id="PRO_5003889508" evidence="1">
    <location>
        <begin position="20"/>
        <end position="270"/>
    </location>
</feature>
<dbReference type="HOGENOM" id="CLU_067863_3_0_1"/>
<sequence>MYAFAKLLSALSLLAVANAFYVPKARANTPPANRPTGGSICSTTAFLVETVIPADINDNGGEPFPPSPITTYPTYTALSVGTQNYTCGDDGAWTGSGAITYLYDISCLPLDHHQPFTSFIAALWDAAPPTVTAADIVALTEQVNPGVGYGIHYWIPDPVNATSGNIYAKWDFSQSERMENDTNKANAYLVAGESANVPAPNDPSVNSNWLVEPVLVINGKKAGQLADQVFRINSNGGQAPNTTCTPGTDLQVKSTLDFLFYGGAWADTIF</sequence>
<protein>
    <submittedName>
        <fullName evidence="2">Uncharacterized protein</fullName>
    </submittedName>
</protein>
<proteinExistence type="predicted"/>
<dbReference type="GeneID" id="18913590"/>
<dbReference type="PANTHER" id="PTHR35567">
    <property type="entry name" value="MALATE DEHYDROGENASE (AFU_ORTHOLOGUE AFUA_2G13800)"/>
    <property type="match status" value="1"/>
</dbReference>
<gene>
    <name evidence="2" type="ORF">PHACADRAFT_214798</name>
</gene>
<dbReference type="EMBL" id="JH931051">
    <property type="protein sequence ID" value="EKM48438.1"/>
    <property type="molecule type" value="Genomic_DNA"/>
</dbReference>
<dbReference type="PANTHER" id="PTHR35567:SF1">
    <property type="entry name" value="CONSERVED FUNGAL PROTEIN (AFU_ORTHOLOGUE AFUA_1G14230)"/>
    <property type="match status" value="1"/>
</dbReference>
<keyword evidence="1" id="KW-0732">Signal</keyword>
<evidence type="ECO:0000313" key="2">
    <source>
        <dbReference type="EMBL" id="EKM48438.1"/>
    </source>
</evidence>
<feature type="signal peptide" evidence="1">
    <location>
        <begin position="1"/>
        <end position="19"/>
    </location>
</feature>
<dbReference type="Pfam" id="PF11937">
    <property type="entry name" value="DUF3455"/>
    <property type="match status" value="1"/>
</dbReference>
<dbReference type="RefSeq" id="XP_007403010.1">
    <property type="nucleotide sequence ID" value="XM_007402948.1"/>
</dbReference>
<keyword evidence="3" id="KW-1185">Reference proteome</keyword>
<organism evidence="2 3">
    <name type="scientific">Phanerochaete carnosa (strain HHB-10118-sp)</name>
    <name type="common">White-rot fungus</name>
    <name type="synonym">Peniophora carnosa</name>
    <dbReference type="NCBI Taxonomy" id="650164"/>
    <lineage>
        <taxon>Eukaryota</taxon>
        <taxon>Fungi</taxon>
        <taxon>Dikarya</taxon>
        <taxon>Basidiomycota</taxon>
        <taxon>Agaricomycotina</taxon>
        <taxon>Agaricomycetes</taxon>
        <taxon>Polyporales</taxon>
        <taxon>Phanerochaetaceae</taxon>
        <taxon>Phanerochaete</taxon>
    </lineage>
</organism>
<reference evidence="2 3" key="1">
    <citation type="journal article" date="2012" name="BMC Genomics">
        <title>Comparative genomics of the white-rot fungi, Phanerochaete carnosa and P. chrysosporium, to elucidate the genetic basis of the distinct wood types they colonize.</title>
        <authorList>
            <person name="Suzuki H."/>
            <person name="MacDonald J."/>
            <person name="Syed K."/>
            <person name="Salamov A."/>
            <person name="Hori C."/>
            <person name="Aerts A."/>
            <person name="Henrissat B."/>
            <person name="Wiebenga A."/>
            <person name="vanKuyk P.A."/>
            <person name="Barry K."/>
            <person name="Lindquist E."/>
            <person name="LaButti K."/>
            <person name="Lapidus A."/>
            <person name="Lucas S."/>
            <person name="Coutinho P."/>
            <person name="Gong Y."/>
            <person name="Samejima M."/>
            <person name="Mahadevan R."/>
            <person name="Abou-Zaid M."/>
            <person name="de Vries R.P."/>
            <person name="Igarashi K."/>
            <person name="Yadav J.S."/>
            <person name="Grigoriev I.V."/>
            <person name="Master E.R."/>
        </authorList>
    </citation>
    <scope>NUCLEOTIDE SEQUENCE [LARGE SCALE GENOMIC DNA]</scope>
    <source>
        <strain evidence="2 3">HHB-10118-sp</strain>
    </source>
</reference>
<dbReference type="InParanoid" id="K5VBI1"/>